<dbReference type="AlphaFoldDB" id="A0A8J3LF38"/>
<evidence type="ECO:0000313" key="7">
    <source>
        <dbReference type="Proteomes" id="UP000660339"/>
    </source>
</evidence>
<dbReference type="GO" id="GO:0046872">
    <property type="term" value="F:metal ion binding"/>
    <property type="evidence" value="ECO:0007669"/>
    <property type="project" value="UniProtKB-KW"/>
</dbReference>
<keyword evidence="7" id="KW-1185">Reference proteome</keyword>
<accession>A0A8J3LF38</accession>
<dbReference type="InterPro" id="IPR050884">
    <property type="entry name" value="CNP_phosphodiesterase-III"/>
</dbReference>
<evidence type="ECO:0000259" key="5">
    <source>
        <dbReference type="Pfam" id="PF00149"/>
    </source>
</evidence>
<feature type="domain" description="Calcineurin-like phosphoesterase" evidence="5">
    <location>
        <begin position="8"/>
        <end position="204"/>
    </location>
</feature>
<dbReference type="GO" id="GO:0016787">
    <property type="term" value="F:hydrolase activity"/>
    <property type="evidence" value="ECO:0007669"/>
    <property type="project" value="UniProtKB-KW"/>
</dbReference>
<name>A0A8J3LF38_9ACTN</name>
<keyword evidence="1" id="KW-0479">Metal-binding</keyword>
<dbReference type="EMBL" id="BONJ01000037">
    <property type="protein sequence ID" value="GIG18157.1"/>
    <property type="molecule type" value="Genomic_DNA"/>
</dbReference>
<dbReference type="SUPFAM" id="SSF56300">
    <property type="entry name" value="Metallo-dependent phosphatases"/>
    <property type="match status" value="1"/>
</dbReference>
<dbReference type="Pfam" id="PF00149">
    <property type="entry name" value="Metallophos"/>
    <property type="match status" value="1"/>
</dbReference>
<evidence type="ECO:0000256" key="1">
    <source>
        <dbReference type="ARBA" id="ARBA00022723"/>
    </source>
</evidence>
<sequence length="279" mass="29716">MKNWEPYRLAHLSDLHLLPEGELLRGSLDTSAHLTRALEIIEESGQPLDALLLTGDLIEHGGDAAYRRLLSLVEPVADRLGVPAIYVVGNHDEKEAFAQTLLRGDRSAFDAVHRVRGLRVIVLDSTIDGQTGGALTAGQLDWLAAELAEPAEHGTLLALHHPPLPGTSALIDRITLDPASRSALGDVVAGTDVRLIAAGHYHQPMGGVLRGIPVWVAGAVAYTSEAFPPPGTHRGLPLPSFARLEIHPDTAFGLFQPVHSGPVAYTQAAPPAAPRTEQL</sequence>
<proteinExistence type="inferred from homology"/>
<comment type="similarity">
    <text evidence="4">Belongs to the cyclic nucleotide phosphodiesterase class-III family.</text>
</comment>
<dbReference type="InterPro" id="IPR029052">
    <property type="entry name" value="Metallo-depent_PP-like"/>
</dbReference>
<dbReference type="PANTHER" id="PTHR42988">
    <property type="entry name" value="PHOSPHOHYDROLASE"/>
    <property type="match status" value="1"/>
</dbReference>
<dbReference type="Gene3D" id="3.60.21.10">
    <property type="match status" value="1"/>
</dbReference>
<evidence type="ECO:0000256" key="2">
    <source>
        <dbReference type="ARBA" id="ARBA00022801"/>
    </source>
</evidence>
<comment type="caution">
    <text evidence="6">The sequence shown here is derived from an EMBL/GenBank/DDBJ whole genome shotgun (WGS) entry which is preliminary data.</text>
</comment>
<dbReference type="Proteomes" id="UP000660339">
    <property type="component" value="Unassembled WGS sequence"/>
</dbReference>
<organism evidence="6 7">
    <name type="scientific">Catellatospora methionotrophica</name>
    <dbReference type="NCBI Taxonomy" id="121620"/>
    <lineage>
        <taxon>Bacteria</taxon>
        <taxon>Bacillati</taxon>
        <taxon>Actinomycetota</taxon>
        <taxon>Actinomycetes</taxon>
        <taxon>Micromonosporales</taxon>
        <taxon>Micromonosporaceae</taxon>
        <taxon>Catellatospora</taxon>
    </lineage>
</organism>
<keyword evidence="3" id="KW-0408">Iron</keyword>
<dbReference type="PANTHER" id="PTHR42988:SF2">
    <property type="entry name" value="CYCLIC NUCLEOTIDE PHOSPHODIESTERASE CBUA0032-RELATED"/>
    <property type="match status" value="1"/>
</dbReference>
<evidence type="ECO:0000256" key="3">
    <source>
        <dbReference type="ARBA" id="ARBA00023004"/>
    </source>
</evidence>
<evidence type="ECO:0000256" key="4">
    <source>
        <dbReference type="ARBA" id="ARBA00025742"/>
    </source>
</evidence>
<protein>
    <submittedName>
        <fullName evidence="6">3',5'-cyclic adenosine monophosphate phosphodiesterase CpdA</fullName>
    </submittedName>
</protein>
<dbReference type="RefSeq" id="WP_166385942.1">
    <property type="nucleotide sequence ID" value="NZ_BONJ01000037.1"/>
</dbReference>
<gene>
    <name evidence="6" type="primary">cpdA_1</name>
    <name evidence="6" type="ORF">Cme02nite_64890</name>
</gene>
<keyword evidence="2" id="KW-0378">Hydrolase</keyword>
<dbReference type="InterPro" id="IPR004843">
    <property type="entry name" value="Calcineurin-like_PHP"/>
</dbReference>
<reference evidence="6" key="1">
    <citation type="submission" date="2021-01" db="EMBL/GenBank/DDBJ databases">
        <title>Whole genome shotgun sequence of Catellatospora methionotrophica NBRC 14553.</title>
        <authorList>
            <person name="Komaki H."/>
            <person name="Tamura T."/>
        </authorList>
    </citation>
    <scope>NUCLEOTIDE SEQUENCE</scope>
    <source>
        <strain evidence="6">NBRC 14553</strain>
    </source>
</reference>
<evidence type="ECO:0000313" key="6">
    <source>
        <dbReference type="EMBL" id="GIG18157.1"/>
    </source>
</evidence>